<feature type="transmembrane region" description="Helical" evidence="1">
    <location>
        <begin position="223"/>
        <end position="243"/>
    </location>
</feature>
<dbReference type="Proteomes" id="UP000070107">
    <property type="component" value="Unassembled WGS sequence"/>
</dbReference>
<feature type="transmembrane region" description="Helical" evidence="1">
    <location>
        <begin position="73"/>
        <end position="93"/>
    </location>
</feature>
<evidence type="ECO:0008006" key="4">
    <source>
        <dbReference type="Google" id="ProtNLM"/>
    </source>
</evidence>
<evidence type="ECO:0000256" key="1">
    <source>
        <dbReference type="SAM" id="Phobius"/>
    </source>
</evidence>
<reference evidence="2 3" key="1">
    <citation type="submission" date="2015-11" db="EMBL/GenBank/DDBJ databases">
        <title>Draft genome sequence of Paramesorhizobium deserti A-3-E, a strain highly resistant to diverse beta-lactam antibiotics.</title>
        <authorList>
            <person name="Lv R."/>
            <person name="Yang X."/>
            <person name="Fang N."/>
            <person name="Guo J."/>
            <person name="Luo X."/>
            <person name="Peng F."/>
            <person name="Yang R."/>
            <person name="Cui Y."/>
            <person name="Fang C."/>
            <person name="Song Y."/>
        </authorList>
    </citation>
    <scope>NUCLEOTIDE SEQUENCE [LARGE SCALE GENOMIC DNA]</scope>
    <source>
        <strain evidence="2 3">A-3-E</strain>
    </source>
</reference>
<protein>
    <recommendedName>
        <fullName evidence="4">DUF817 domain-containing protein</fullName>
    </recommendedName>
</protein>
<feature type="transmembrane region" description="Helical" evidence="1">
    <location>
        <begin position="34"/>
        <end position="61"/>
    </location>
</feature>
<evidence type="ECO:0000313" key="3">
    <source>
        <dbReference type="Proteomes" id="UP000070107"/>
    </source>
</evidence>
<feature type="transmembrane region" description="Helical" evidence="1">
    <location>
        <begin position="169"/>
        <end position="188"/>
    </location>
</feature>
<feature type="transmembrane region" description="Helical" evidence="1">
    <location>
        <begin position="263"/>
        <end position="280"/>
    </location>
</feature>
<dbReference type="AlphaFoldDB" id="A0A135I048"/>
<keyword evidence="1" id="KW-1133">Transmembrane helix</keyword>
<accession>A0A135I048</accession>
<name>A0A135I048_9HYPH</name>
<dbReference type="RefSeq" id="WP_068880075.1">
    <property type="nucleotide sequence ID" value="NZ_LNTU01000001.1"/>
</dbReference>
<keyword evidence="1" id="KW-0472">Membrane</keyword>
<feature type="transmembrane region" description="Helical" evidence="1">
    <location>
        <begin position="194"/>
        <end position="211"/>
    </location>
</feature>
<feature type="transmembrane region" description="Helical" evidence="1">
    <location>
        <begin position="105"/>
        <end position="125"/>
    </location>
</feature>
<proteinExistence type="predicted"/>
<dbReference type="PIRSF" id="PIRSF009141">
    <property type="entry name" value="UCP009141"/>
    <property type="match status" value="1"/>
</dbReference>
<dbReference type="InterPro" id="IPR008535">
    <property type="entry name" value="DUF817"/>
</dbReference>
<sequence>MQAEKRFTSVEARIDAAAHALLDRMPRHGFSSALVEFLVFGLKQAWACLFGGAMLGLIIATKFIWSDAGGMPLARYDFLFIAALVIQLGMLIFKLETIAEAKVILIFHVVGTVMEIFKTHAGSWIYPEYNLLRIGGVPLFSGFMYAAVGSYMARINRIFDIRLNRYPPFAATALLAAAIYANFFAHHYLPDVRLALFAFTALLYWPTMMHYRVFRFRHRMPLLLAFLLVALFIWLAENIGTWSRAWLYPGQAAHWAPVSLSKLGSWYLLMIISVVLVTWVHPPRPLEDGTEAGRRDQSS</sequence>
<feature type="transmembrane region" description="Helical" evidence="1">
    <location>
        <begin position="131"/>
        <end position="148"/>
    </location>
</feature>
<comment type="caution">
    <text evidence="2">The sequence shown here is derived from an EMBL/GenBank/DDBJ whole genome shotgun (WGS) entry which is preliminary data.</text>
</comment>
<gene>
    <name evidence="2" type="ORF">ATN84_03295</name>
</gene>
<dbReference type="Pfam" id="PF05675">
    <property type="entry name" value="DUF817"/>
    <property type="match status" value="1"/>
</dbReference>
<dbReference type="STRING" id="1494590.ATN84_03295"/>
<keyword evidence="1" id="KW-0812">Transmembrane</keyword>
<evidence type="ECO:0000313" key="2">
    <source>
        <dbReference type="EMBL" id="KXF78805.1"/>
    </source>
</evidence>
<organism evidence="2 3">
    <name type="scientific">Paramesorhizobium deserti</name>
    <dbReference type="NCBI Taxonomy" id="1494590"/>
    <lineage>
        <taxon>Bacteria</taxon>
        <taxon>Pseudomonadati</taxon>
        <taxon>Pseudomonadota</taxon>
        <taxon>Alphaproteobacteria</taxon>
        <taxon>Hyphomicrobiales</taxon>
        <taxon>Phyllobacteriaceae</taxon>
        <taxon>Paramesorhizobium</taxon>
    </lineage>
</organism>
<dbReference type="EMBL" id="LNTU01000001">
    <property type="protein sequence ID" value="KXF78805.1"/>
    <property type="molecule type" value="Genomic_DNA"/>
</dbReference>
<keyword evidence="3" id="KW-1185">Reference proteome</keyword>